<evidence type="ECO:0000256" key="1">
    <source>
        <dbReference type="ARBA" id="ARBA00004196"/>
    </source>
</evidence>
<dbReference type="Gene3D" id="2.70.98.70">
    <property type="match status" value="1"/>
</dbReference>
<evidence type="ECO:0000313" key="5">
    <source>
        <dbReference type="Proteomes" id="UP001336835"/>
    </source>
</evidence>
<feature type="signal peptide" evidence="2">
    <location>
        <begin position="1"/>
        <end position="20"/>
    </location>
</feature>
<dbReference type="RefSeq" id="WP_330107641.1">
    <property type="nucleotide sequence ID" value="NZ_JAZDQT010000001.1"/>
</dbReference>
<organism evidence="4 5">
    <name type="scientific">Pedobacter albus</name>
    <dbReference type="NCBI Taxonomy" id="3113905"/>
    <lineage>
        <taxon>Bacteria</taxon>
        <taxon>Pseudomonadati</taxon>
        <taxon>Bacteroidota</taxon>
        <taxon>Sphingobacteriia</taxon>
        <taxon>Sphingobacteriales</taxon>
        <taxon>Sphingobacteriaceae</taxon>
        <taxon>Pedobacter</taxon>
    </lineage>
</organism>
<reference evidence="4 5" key="1">
    <citation type="submission" date="2024-01" db="EMBL/GenBank/DDBJ databases">
        <title>Pedobacter sp. nov., isolated from fresh soil.</title>
        <authorList>
            <person name="Le N.T.T."/>
        </authorList>
    </citation>
    <scope>NUCLEOTIDE SEQUENCE [LARGE SCALE GENOMIC DNA]</scope>
    <source>
        <strain evidence="4 5">KR3-3</strain>
    </source>
</reference>
<dbReference type="InterPro" id="IPR008929">
    <property type="entry name" value="Chondroitin_lyas"/>
</dbReference>
<dbReference type="InterPro" id="IPR012480">
    <property type="entry name" value="Hepar_II_III_C"/>
</dbReference>
<feature type="domain" description="Heparinase II/III-like C-terminal" evidence="3">
    <location>
        <begin position="431"/>
        <end position="562"/>
    </location>
</feature>
<keyword evidence="5" id="KW-1185">Reference proteome</keyword>
<feature type="chain" id="PRO_5046197901" evidence="2">
    <location>
        <begin position="21"/>
        <end position="645"/>
    </location>
</feature>
<dbReference type="EMBL" id="JAZDQT010000001">
    <property type="protein sequence ID" value="MEE1945295.1"/>
    <property type="molecule type" value="Genomic_DNA"/>
</dbReference>
<protein>
    <submittedName>
        <fullName evidence="4">Heparinase II/III family protein</fullName>
    </submittedName>
</protein>
<dbReference type="Gene3D" id="1.50.10.100">
    <property type="entry name" value="Chondroitin AC/alginate lyase"/>
    <property type="match status" value="1"/>
</dbReference>
<accession>A0ABU7I742</accession>
<evidence type="ECO:0000259" key="3">
    <source>
        <dbReference type="Pfam" id="PF07940"/>
    </source>
</evidence>
<comment type="subcellular location">
    <subcellularLocation>
        <location evidence="1">Cell envelope</location>
    </subcellularLocation>
</comment>
<gene>
    <name evidence="4" type="ORF">VRU48_09260</name>
</gene>
<comment type="caution">
    <text evidence="4">The sequence shown here is derived from an EMBL/GenBank/DDBJ whole genome shotgun (WGS) entry which is preliminary data.</text>
</comment>
<sequence length="645" mass="72539">MKKIACYCFILWSISLSVYAQKAAKRNWLIEAYQQTYANGDAFPNLSNWQKEQNANALQNVANLPDSVKQRILKQAEAALSFKWPSLPASLYLDYKITGTRTTYENLVNERRRMLSLLVAGELIENKERFIPQIVNGLWLVLEESTWVAPAHIVVQKEGADLPNIENPYIDLHASSTGLTVATIYNMLSAKFAKYSKVVNGRIVYELNRRLFDPYLKYSFGWMGFKGNSVNNWNTYVNSNTLQAALQVLQPGKKLDSLSAKILRSTDIFINQYPEDGGCDEGPSYWDMAGGRLIRLLSLLNQVSDGKLNWGDKELLHQIGAYAYKMQISDTYMVNFADAFPAYTQNPESVYQYGVLFKDETLKDYASFLFKARGKQVSGNDITDFLATAAVYKALDNTPAKAPYPLYAALPDLQVFNARTLAGSTKGFFFAAKGGHNAESHNHNDIGSFIVYHDGKPLLIDVGVGTYTSKTFSSRRYELWNVQSQWHNCPTINGVQQKDGRQFAATNFRFSNTAGLATVAMDIAKAYPAAADVQQWERTISLNRSKNTINLTDAFKLNSYKEASELNFITPYAVELKPGKIVFGQTGTAMNYDASQLEAKVDEQAIDDDRIVKMWGNKIYRIRLITKSKEKTNTLKLAITASEKK</sequence>
<dbReference type="Pfam" id="PF07940">
    <property type="entry name" value="Hepar_II_III_C"/>
    <property type="match status" value="1"/>
</dbReference>
<evidence type="ECO:0000256" key="2">
    <source>
        <dbReference type="SAM" id="SignalP"/>
    </source>
</evidence>
<name>A0ABU7I742_9SPHI</name>
<dbReference type="Proteomes" id="UP001336835">
    <property type="component" value="Unassembled WGS sequence"/>
</dbReference>
<dbReference type="SUPFAM" id="SSF48230">
    <property type="entry name" value="Chondroitin AC/alginate lyase"/>
    <property type="match status" value="1"/>
</dbReference>
<keyword evidence="2" id="KW-0732">Signal</keyword>
<proteinExistence type="predicted"/>
<evidence type="ECO:0000313" key="4">
    <source>
        <dbReference type="EMBL" id="MEE1945295.1"/>
    </source>
</evidence>